<accession>A0A0N4UM47</accession>
<evidence type="ECO:0000313" key="2">
    <source>
        <dbReference type="EMBL" id="VDN52774.1"/>
    </source>
</evidence>
<reference evidence="2 4" key="2">
    <citation type="submission" date="2018-11" db="EMBL/GenBank/DDBJ databases">
        <authorList>
            <consortium name="Pathogen Informatics"/>
        </authorList>
    </citation>
    <scope>NUCLEOTIDE SEQUENCE [LARGE SCALE GENOMIC DNA]</scope>
</reference>
<dbReference type="OrthoDB" id="10265310at2759"/>
<evidence type="ECO:0000313" key="4">
    <source>
        <dbReference type="Proteomes" id="UP000274756"/>
    </source>
</evidence>
<dbReference type="Proteomes" id="UP000274756">
    <property type="component" value="Unassembled WGS sequence"/>
</dbReference>
<dbReference type="Proteomes" id="UP000038040">
    <property type="component" value="Unplaced"/>
</dbReference>
<dbReference type="GO" id="GO:0005634">
    <property type="term" value="C:nucleus"/>
    <property type="evidence" value="ECO:0007669"/>
    <property type="project" value="TreeGrafter"/>
</dbReference>
<dbReference type="PANTHER" id="PTHR11215">
    <property type="entry name" value="METAL DEPENDENT HYDROLASE - RELATED"/>
    <property type="match status" value="1"/>
</dbReference>
<evidence type="ECO:0000313" key="3">
    <source>
        <dbReference type="Proteomes" id="UP000038040"/>
    </source>
</evidence>
<name>A0A0N4UM47_DRAME</name>
<dbReference type="Pfam" id="PF03690">
    <property type="entry name" value="MYG1_exonuc"/>
    <property type="match status" value="1"/>
</dbReference>
<reference evidence="5" key="1">
    <citation type="submission" date="2017-02" db="UniProtKB">
        <authorList>
            <consortium name="WormBaseParasite"/>
        </authorList>
    </citation>
    <scope>IDENTIFICATION</scope>
</reference>
<dbReference type="EMBL" id="UYYG01000078">
    <property type="protein sequence ID" value="VDN52774.1"/>
    <property type="molecule type" value="Genomic_DNA"/>
</dbReference>
<gene>
    <name evidence="2" type="ORF">DME_LOCUS2747</name>
</gene>
<organism evidence="3 5">
    <name type="scientific">Dracunculus medinensis</name>
    <name type="common">Guinea worm</name>
    <dbReference type="NCBI Taxonomy" id="318479"/>
    <lineage>
        <taxon>Eukaryota</taxon>
        <taxon>Metazoa</taxon>
        <taxon>Ecdysozoa</taxon>
        <taxon>Nematoda</taxon>
        <taxon>Chromadorea</taxon>
        <taxon>Rhabditida</taxon>
        <taxon>Spirurina</taxon>
        <taxon>Dracunculoidea</taxon>
        <taxon>Dracunculidae</taxon>
        <taxon>Dracunculus</taxon>
    </lineage>
</organism>
<evidence type="ECO:0000256" key="1">
    <source>
        <dbReference type="ARBA" id="ARBA00010105"/>
    </source>
</evidence>
<dbReference type="GO" id="GO:0005737">
    <property type="term" value="C:cytoplasm"/>
    <property type="evidence" value="ECO:0007669"/>
    <property type="project" value="TreeGrafter"/>
</dbReference>
<dbReference type="InterPro" id="IPR003226">
    <property type="entry name" value="MYG1_exonuclease"/>
</dbReference>
<dbReference type="WBParaSite" id="DME_0000890101-mRNA-1">
    <property type="protein sequence ID" value="DME_0000890101-mRNA-1"/>
    <property type="gene ID" value="DME_0000890101"/>
</dbReference>
<evidence type="ECO:0000313" key="5">
    <source>
        <dbReference type="WBParaSite" id="DME_0000890101-mRNA-1"/>
    </source>
</evidence>
<keyword evidence="4" id="KW-1185">Reference proteome</keyword>
<proteinExistence type="inferred from homology"/>
<sequence>MPSIGTHSGKFHCDEVLACSLLRCLSDFKNYEIIRSRNPVLLNKCDIVVDVGGEYDHLKRRYDHHQSSFNHSMKSLNLLDFNTKLSSAGLIYAHYGKKIIEEICGLDQNPAIVEILYEKVYESFVEAVDAIDNGIAQFDGIPRYKLGGTLSDRVNRLNRSWNQIDYDENAKFLEAMNLVQNEFCECLNYYYKTWLPARTVVKKSLENRFQTDESGQIILLEMCVPWTEHFLELEKELSLDVHEITYIVYQDPTSGQWRVQSIPIDKKSAFKNRLPLAESWRGLRDAELSSVAGINGCVFVHMSGFIGGNETRTGALDMARKSLALAGKYKH</sequence>
<protein>
    <submittedName>
        <fullName evidence="5">UPF0160 protein MYG1, mitochondrial</fullName>
    </submittedName>
</protein>
<dbReference type="AlphaFoldDB" id="A0A0N4UM47"/>
<dbReference type="PANTHER" id="PTHR11215:SF1">
    <property type="entry name" value="MYG1 EXONUCLEASE"/>
    <property type="match status" value="1"/>
</dbReference>
<comment type="similarity">
    <text evidence="1">Belongs to the MYG1 family.</text>
</comment>
<dbReference type="STRING" id="318479.A0A0N4UM47"/>